<protein>
    <submittedName>
        <fullName evidence="5">Peptidase A24</fullName>
    </submittedName>
</protein>
<evidence type="ECO:0000256" key="1">
    <source>
        <dbReference type="ARBA" id="ARBA00005801"/>
    </source>
</evidence>
<keyword evidence="3" id="KW-0812">Transmembrane</keyword>
<proteinExistence type="inferred from homology"/>
<evidence type="ECO:0000313" key="6">
    <source>
        <dbReference type="Proteomes" id="UP000093748"/>
    </source>
</evidence>
<comment type="caution">
    <text evidence="5">The sequence shown here is derived from an EMBL/GenBank/DDBJ whole genome shotgun (WGS) entry which is preliminary data.</text>
</comment>
<dbReference type="PRINTS" id="PR00864">
    <property type="entry name" value="PREPILNPTASE"/>
</dbReference>
<feature type="transmembrane region" description="Helical" evidence="3">
    <location>
        <begin position="135"/>
        <end position="155"/>
    </location>
</feature>
<feature type="domain" description="Prepilin type IV endopeptidase peptidase" evidence="4">
    <location>
        <begin position="15"/>
        <end position="122"/>
    </location>
</feature>
<name>A0A1A5IGF4_RHILI</name>
<comment type="similarity">
    <text evidence="1 2">Belongs to the peptidase A24 family.</text>
</comment>
<dbReference type="InterPro" id="IPR014032">
    <property type="entry name" value="Peptidase_A24A_bac"/>
</dbReference>
<dbReference type="Proteomes" id="UP000093748">
    <property type="component" value="Unassembled WGS sequence"/>
</dbReference>
<evidence type="ECO:0000259" key="4">
    <source>
        <dbReference type="Pfam" id="PF01478"/>
    </source>
</evidence>
<feature type="transmembrane region" description="Helical" evidence="3">
    <location>
        <begin position="58"/>
        <end position="75"/>
    </location>
</feature>
<keyword evidence="3" id="KW-1133">Transmembrane helix</keyword>
<dbReference type="Gene3D" id="1.20.120.1220">
    <property type="match status" value="1"/>
</dbReference>
<feature type="transmembrane region" description="Helical" evidence="3">
    <location>
        <begin position="6"/>
        <end position="26"/>
    </location>
</feature>
<dbReference type="PANTHER" id="PTHR30487:SF0">
    <property type="entry name" value="PREPILIN LEADER PEPTIDASE_N-METHYLTRANSFERASE-RELATED"/>
    <property type="match status" value="1"/>
</dbReference>
<dbReference type="Pfam" id="PF01478">
    <property type="entry name" value="Peptidase_A24"/>
    <property type="match status" value="1"/>
</dbReference>
<reference evidence="6" key="1">
    <citation type="submission" date="2016-06" db="EMBL/GenBank/DDBJ databases">
        <title>NZP2037 Pacbio-Illumina hybrid assembly.</title>
        <authorList>
            <person name="Ramsay J.P."/>
        </authorList>
    </citation>
    <scope>NUCLEOTIDE SEQUENCE [LARGE SCALE GENOMIC DNA]</scope>
    <source>
        <strain evidence="6">R7ANS::ICEMlSym2042</strain>
    </source>
</reference>
<dbReference type="GO" id="GO:0004190">
    <property type="term" value="F:aspartic-type endopeptidase activity"/>
    <property type="evidence" value="ECO:0007669"/>
    <property type="project" value="InterPro"/>
</dbReference>
<evidence type="ECO:0000256" key="3">
    <source>
        <dbReference type="SAM" id="Phobius"/>
    </source>
</evidence>
<feature type="transmembrane region" description="Helical" evidence="3">
    <location>
        <begin position="96"/>
        <end position="123"/>
    </location>
</feature>
<accession>A0A1A5IGF4</accession>
<sequence length="166" mass="17038">MTTVTHPSLVLAATIALAVVLGAISIADFRRQIIPDGLNLALAGIGLSYQLAADADAMPQRLLFAAATFAAAWLLRRGHFLMTGRIGLGLGDVKMLAAASCWISPLLLPVLLFIASASALLFVGGQVVATGPAAARARVAFGPFIAIGLGASWALEQFAGLDMGLL</sequence>
<dbReference type="EMBL" id="LZTJ01000036">
    <property type="protein sequence ID" value="OBP68093.1"/>
    <property type="molecule type" value="Genomic_DNA"/>
</dbReference>
<dbReference type="InterPro" id="IPR050882">
    <property type="entry name" value="Prepilin_peptidase/N-MTase"/>
</dbReference>
<evidence type="ECO:0000256" key="2">
    <source>
        <dbReference type="RuleBase" id="RU003793"/>
    </source>
</evidence>
<dbReference type="PANTHER" id="PTHR30487">
    <property type="entry name" value="TYPE 4 PREPILIN-LIKE PROTEINS LEADER PEPTIDE-PROCESSING ENZYME"/>
    <property type="match status" value="1"/>
</dbReference>
<evidence type="ECO:0000313" key="5">
    <source>
        <dbReference type="EMBL" id="OBP68093.1"/>
    </source>
</evidence>
<dbReference type="GO" id="GO:0006465">
    <property type="term" value="P:signal peptide processing"/>
    <property type="evidence" value="ECO:0007669"/>
    <property type="project" value="TreeGrafter"/>
</dbReference>
<gene>
    <name evidence="5" type="ORF">BAE39_26330</name>
</gene>
<dbReference type="AlphaFoldDB" id="A0A1A5IGF4"/>
<keyword evidence="3" id="KW-0472">Membrane</keyword>
<dbReference type="GO" id="GO:0005886">
    <property type="term" value="C:plasma membrane"/>
    <property type="evidence" value="ECO:0007669"/>
    <property type="project" value="TreeGrafter"/>
</dbReference>
<organism evidence="5 6">
    <name type="scientific">Rhizobium loti</name>
    <name type="common">Mesorhizobium loti</name>
    <dbReference type="NCBI Taxonomy" id="381"/>
    <lineage>
        <taxon>Bacteria</taxon>
        <taxon>Pseudomonadati</taxon>
        <taxon>Pseudomonadota</taxon>
        <taxon>Alphaproteobacteria</taxon>
        <taxon>Hyphomicrobiales</taxon>
        <taxon>Phyllobacteriaceae</taxon>
        <taxon>Mesorhizobium</taxon>
    </lineage>
</organism>
<dbReference type="InterPro" id="IPR000045">
    <property type="entry name" value="Prepilin_IV_endopep_pep"/>
</dbReference>